<comment type="similarity">
    <text evidence="1">Belongs to the importin alpha family.</text>
</comment>
<dbReference type="Gene3D" id="1.25.10.10">
    <property type="entry name" value="Leucine-rich Repeat Variant"/>
    <property type="match status" value="1"/>
</dbReference>
<dbReference type="InterPro" id="IPR000225">
    <property type="entry name" value="Armadillo"/>
</dbReference>
<name>A0ABQ7GK80_DUNSA</name>
<gene>
    <name evidence="4" type="ORF">DUNSADRAFT_8021</name>
</gene>
<organism evidence="4 5">
    <name type="scientific">Dunaliella salina</name>
    <name type="common">Green alga</name>
    <name type="synonym">Protococcus salinus</name>
    <dbReference type="NCBI Taxonomy" id="3046"/>
    <lineage>
        <taxon>Eukaryota</taxon>
        <taxon>Viridiplantae</taxon>
        <taxon>Chlorophyta</taxon>
        <taxon>core chlorophytes</taxon>
        <taxon>Chlorophyceae</taxon>
        <taxon>CS clade</taxon>
        <taxon>Chlamydomonadales</taxon>
        <taxon>Dunaliellaceae</taxon>
        <taxon>Dunaliella</taxon>
    </lineage>
</organism>
<dbReference type="EMBL" id="MU069726">
    <property type="protein sequence ID" value="KAF5835018.1"/>
    <property type="molecule type" value="Genomic_DNA"/>
</dbReference>
<protein>
    <submittedName>
        <fullName evidence="4">Uncharacterized protein</fullName>
    </submittedName>
</protein>
<evidence type="ECO:0000256" key="3">
    <source>
        <dbReference type="ARBA" id="ARBA00022927"/>
    </source>
</evidence>
<comment type="caution">
    <text evidence="4">The sequence shown here is derived from an EMBL/GenBank/DDBJ whole genome shotgun (WGS) entry which is preliminary data.</text>
</comment>
<evidence type="ECO:0000313" key="4">
    <source>
        <dbReference type="EMBL" id="KAF5835018.1"/>
    </source>
</evidence>
<dbReference type="PANTHER" id="PTHR23316">
    <property type="entry name" value="IMPORTIN ALPHA"/>
    <property type="match status" value="1"/>
</dbReference>
<dbReference type="Proteomes" id="UP000815325">
    <property type="component" value="Unassembled WGS sequence"/>
</dbReference>
<dbReference type="InterPro" id="IPR011989">
    <property type="entry name" value="ARM-like"/>
</dbReference>
<keyword evidence="2" id="KW-0813">Transport</keyword>
<evidence type="ECO:0000313" key="5">
    <source>
        <dbReference type="Proteomes" id="UP000815325"/>
    </source>
</evidence>
<accession>A0ABQ7GK80</accession>
<dbReference type="SUPFAM" id="SSF48371">
    <property type="entry name" value="ARM repeat"/>
    <property type="match status" value="1"/>
</dbReference>
<keyword evidence="5" id="KW-1185">Reference proteome</keyword>
<sequence>MHLLLGAFPKIIALLHGNEDALKRECAFTLANPWAPNVGISPEVADLLIQDGVLKELVDLLNLSVDLSIVKVAIQGLQEAIKRGQQMMKDEANKQMAEGQEEPSVSNRIADVIKEHGAIDKLQEVLSSTEEELYFKANGLKNILAFL</sequence>
<keyword evidence="3" id="KW-0653">Protein transport</keyword>
<proteinExistence type="inferred from homology"/>
<dbReference type="InterPro" id="IPR016024">
    <property type="entry name" value="ARM-type_fold"/>
</dbReference>
<reference evidence="4" key="1">
    <citation type="submission" date="2017-08" db="EMBL/GenBank/DDBJ databases">
        <authorList>
            <person name="Polle J.E."/>
            <person name="Barry K."/>
            <person name="Cushman J."/>
            <person name="Schmutz J."/>
            <person name="Tran D."/>
            <person name="Hathwaick L.T."/>
            <person name="Yim W.C."/>
            <person name="Jenkins J."/>
            <person name="Mckie-Krisberg Z.M."/>
            <person name="Prochnik S."/>
            <person name="Lindquist E."/>
            <person name="Dockter R.B."/>
            <person name="Adam C."/>
            <person name="Molina H."/>
            <person name="Bunkerborg J."/>
            <person name="Jin E."/>
            <person name="Buchheim M."/>
            <person name="Magnuson J."/>
        </authorList>
    </citation>
    <scope>NUCLEOTIDE SEQUENCE</scope>
    <source>
        <strain evidence="4">CCAP 19/18</strain>
    </source>
</reference>
<dbReference type="Pfam" id="PF00514">
    <property type="entry name" value="Arm"/>
    <property type="match status" value="1"/>
</dbReference>
<evidence type="ECO:0000256" key="1">
    <source>
        <dbReference type="ARBA" id="ARBA00010394"/>
    </source>
</evidence>
<evidence type="ECO:0000256" key="2">
    <source>
        <dbReference type="ARBA" id="ARBA00022448"/>
    </source>
</evidence>